<dbReference type="SUPFAM" id="SSF110296">
    <property type="entry name" value="Oligoxyloglucan reducing end-specific cellobiohydrolase"/>
    <property type="match status" value="1"/>
</dbReference>
<dbReference type="PANTHER" id="PTHR47199">
    <property type="entry name" value="PHOTOSYSTEM II STABILITY/ASSEMBLY FACTOR HCF136, CHLOROPLASTIC"/>
    <property type="match status" value="1"/>
</dbReference>
<gene>
    <name evidence="1" type="ORF">DXN05_16540</name>
</gene>
<dbReference type="InterPro" id="IPR015943">
    <property type="entry name" value="WD40/YVTN_repeat-like_dom_sf"/>
</dbReference>
<sequence length="378" mass="40985">MVFATNIFFYGTCTVVCNHQFYNFCKNVGSMRFIKIFFLLSMVVALQPAHAQQPVQLLDSAHKTSLRGLSVVNDSVFWASGSNGMVARSTDGGKHIQWIQVPGFEKRDFRDIEALNDKIAVIMAVAEPAVLLQTTDGGSSWTKVFEDTAKGMFLDAMAFSPDGRRGFVIGDPLQNNRPYLAATEDGGYSWFKVNTIADKQLPLLSTGEAFFASSGTNLCFMQQKLVFVTGGIKSRIVLYNNLRNDSLPIMQGQTSTGANSIASAASGNYAVVVGGDFAKDTIAHDNCVLVKLTGKGFSFNKPVTSPHGYRSCVIFTGKHSLVTCGTSGVDVSGDDGSNWQLLTRQGFHVVQQARNGHRVYFAGSNGRIAVMNAGYTDK</sequence>
<accession>A0A3E1NGJ7</accession>
<name>A0A3E1NGJ7_9BACT</name>
<dbReference type="Proteomes" id="UP000261284">
    <property type="component" value="Unassembled WGS sequence"/>
</dbReference>
<reference evidence="1 2" key="1">
    <citation type="submission" date="2018-08" db="EMBL/GenBank/DDBJ databases">
        <title>Chitinophagaceae sp. K23C18032701, a novel bacterium isolated from forest soil.</title>
        <authorList>
            <person name="Wang C."/>
        </authorList>
    </citation>
    <scope>NUCLEOTIDE SEQUENCE [LARGE SCALE GENOMIC DNA]</scope>
    <source>
        <strain evidence="1 2">K23C18032701</strain>
    </source>
</reference>
<dbReference type="PANTHER" id="PTHR47199:SF2">
    <property type="entry name" value="PHOTOSYSTEM II STABILITY_ASSEMBLY FACTOR HCF136, CHLOROPLASTIC"/>
    <property type="match status" value="1"/>
</dbReference>
<protein>
    <submittedName>
        <fullName evidence="1">Oxidoreductase</fullName>
    </submittedName>
</protein>
<keyword evidence="2" id="KW-1185">Reference proteome</keyword>
<proteinExistence type="predicted"/>
<dbReference type="Gene3D" id="2.130.10.10">
    <property type="entry name" value="YVTN repeat-like/Quinoprotein amine dehydrogenase"/>
    <property type="match status" value="1"/>
</dbReference>
<evidence type="ECO:0000313" key="2">
    <source>
        <dbReference type="Proteomes" id="UP000261284"/>
    </source>
</evidence>
<evidence type="ECO:0000313" key="1">
    <source>
        <dbReference type="EMBL" id="RFM27075.1"/>
    </source>
</evidence>
<organism evidence="1 2">
    <name type="scientific">Deminuibacter soli</name>
    <dbReference type="NCBI Taxonomy" id="2291815"/>
    <lineage>
        <taxon>Bacteria</taxon>
        <taxon>Pseudomonadati</taxon>
        <taxon>Bacteroidota</taxon>
        <taxon>Chitinophagia</taxon>
        <taxon>Chitinophagales</taxon>
        <taxon>Chitinophagaceae</taxon>
        <taxon>Deminuibacter</taxon>
    </lineage>
</organism>
<comment type="caution">
    <text evidence="1">The sequence shown here is derived from an EMBL/GenBank/DDBJ whole genome shotgun (WGS) entry which is preliminary data.</text>
</comment>
<dbReference type="AlphaFoldDB" id="A0A3E1NGJ7"/>
<dbReference type="EMBL" id="QTJU01000006">
    <property type="protein sequence ID" value="RFM27075.1"/>
    <property type="molecule type" value="Genomic_DNA"/>
</dbReference>